<dbReference type="PROSITE" id="PS52048">
    <property type="entry name" value="UCH_DOMAIN"/>
    <property type="match status" value="1"/>
</dbReference>
<comment type="similarity">
    <text evidence="6 7">Belongs to the peptidase C12 family.</text>
</comment>
<name>A0ABR4PVJ6_9HELO</name>
<dbReference type="InterPro" id="IPR038765">
    <property type="entry name" value="Papain-like_cys_pep_sf"/>
</dbReference>
<evidence type="ECO:0000256" key="1">
    <source>
        <dbReference type="ARBA" id="ARBA00000707"/>
    </source>
</evidence>
<comment type="catalytic activity">
    <reaction evidence="1 7">
        <text>Thiol-dependent hydrolysis of ester, thioester, amide, peptide and isopeptide bonds formed by the C-terminal Gly of ubiquitin (a 76-residue protein attached to proteins as an intracellular targeting signal).</text>
        <dbReference type="EC" id="3.4.19.12"/>
    </reaction>
</comment>
<keyword evidence="10" id="KW-1185">Reference proteome</keyword>
<sequence>MSGSENPKCWTVLENNPEALNQLSHQLGLPPSLSFHDVYSLTEPDLLSLIPRPVYALCVIIPMTPTWNASRITEDSSVGEYTTYGEKEPVIWFKQTIGHACGSIAMIHCCLNGQVREKLLPGSELEKIAKEAEPLKMKQRAEVLFNSKALENAHQAAAKLGDTIAPDNQSADRLGQHFVAFVKGKDGHLYELEGSRTGPLERGLLAEDEDLLSPKALELGLGRLIDMEKSAGGDLRFSCTALAPSMQ</sequence>
<proteinExistence type="inferred from homology"/>
<keyword evidence="5 7" id="KW-0788">Thiol protease</keyword>
<dbReference type="EMBL" id="JBFCZG010000001">
    <property type="protein sequence ID" value="KAL3426891.1"/>
    <property type="molecule type" value="Genomic_DNA"/>
</dbReference>
<evidence type="ECO:0000259" key="8">
    <source>
        <dbReference type="PROSITE" id="PS52048"/>
    </source>
</evidence>
<protein>
    <recommendedName>
        <fullName evidence="7">Ubiquitin carboxyl-terminal hydrolase</fullName>
        <ecNumber evidence="7">3.4.19.12</ecNumber>
    </recommendedName>
</protein>
<dbReference type="Pfam" id="PF01088">
    <property type="entry name" value="Peptidase_C12"/>
    <property type="match status" value="1"/>
</dbReference>
<dbReference type="PANTHER" id="PTHR10589:SF41">
    <property type="entry name" value="UBIQUITIN CARBOXYL-TERMINAL HYDROLASE"/>
    <property type="match status" value="1"/>
</dbReference>
<dbReference type="Proteomes" id="UP001629113">
    <property type="component" value="Unassembled WGS sequence"/>
</dbReference>
<dbReference type="SUPFAM" id="SSF54001">
    <property type="entry name" value="Cysteine proteinases"/>
    <property type="match status" value="1"/>
</dbReference>
<evidence type="ECO:0000256" key="5">
    <source>
        <dbReference type="ARBA" id="ARBA00022807"/>
    </source>
</evidence>
<organism evidence="9 10">
    <name type="scientific">Phlyctema vagabunda</name>
    <dbReference type="NCBI Taxonomy" id="108571"/>
    <lineage>
        <taxon>Eukaryota</taxon>
        <taxon>Fungi</taxon>
        <taxon>Dikarya</taxon>
        <taxon>Ascomycota</taxon>
        <taxon>Pezizomycotina</taxon>
        <taxon>Leotiomycetes</taxon>
        <taxon>Helotiales</taxon>
        <taxon>Dermateaceae</taxon>
        <taxon>Phlyctema</taxon>
    </lineage>
</organism>
<keyword evidence="2 7" id="KW-0645">Protease</keyword>
<feature type="domain" description="UCH catalytic" evidence="8">
    <location>
        <begin position="9"/>
        <end position="244"/>
    </location>
</feature>
<dbReference type="CDD" id="cd09616">
    <property type="entry name" value="Peptidase_C12_UCH_L1_L3"/>
    <property type="match status" value="1"/>
</dbReference>
<comment type="caution">
    <text evidence="6">Lacks conserved residue(s) required for the propagation of feature annotation.</text>
</comment>
<evidence type="ECO:0000256" key="7">
    <source>
        <dbReference type="RuleBase" id="RU361215"/>
    </source>
</evidence>
<comment type="caution">
    <text evidence="9">The sequence shown here is derived from an EMBL/GenBank/DDBJ whole genome shotgun (WGS) entry which is preliminary data.</text>
</comment>
<keyword evidence="3 7" id="KW-0833">Ubl conjugation pathway</keyword>
<keyword evidence="4 7" id="KW-0378">Hydrolase</keyword>
<gene>
    <name evidence="9" type="ORF">PVAG01_00400</name>
</gene>
<evidence type="ECO:0000256" key="4">
    <source>
        <dbReference type="ARBA" id="ARBA00022801"/>
    </source>
</evidence>
<evidence type="ECO:0000313" key="10">
    <source>
        <dbReference type="Proteomes" id="UP001629113"/>
    </source>
</evidence>
<dbReference type="InterPro" id="IPR001578">
    <property type="entry name" value="Peptidase_C12_UCH"/>
</dbReference>
<dbReference type="PANTHER" id="PTHR10589">
    <property type="entry name" value="UBIQUITIN CARBOXYL-TERMINAL HYDROLASE"/>
    <property type="match status" value="1"/>
</dbReference>
<dbReference type="EC" id="3.4.19.12" evidence="7"/>
<evidence type="ECO:0000256" key="2">
    <source>
        <dbReference type="ARBA" id="ARBA00022670"/>
    </source>
</evidence>
<evidence type="ECO:0000313" key="9">
    <source>
        <dbReference type="EMBL" id="KAL3426891.1"/>
    </source>
</evidence>
<reference evidence="9 10" key="1">
    <citation type="submission" date="2024-06" db="EMBL/GenBank/DDBJ databases">
        <title>Complete genome of Phlyctema vagabunda strain 19-DSS-EL-015.</title>
        <authorList>
            <person name="Fiorenzani C."/>
        </authorList>
    </citation>
    <scope>NUCLEOTIDE SEQUENCE [LARGE SCALE GENOMIC DNA]</scope>
    <source>
        <strain evidence="9 10">19-DSS-EL-015</strain>
    </source>
</reference>
<dbReference type="PRINTS" id="PR00707">
    <property type="entry name" value="UBCTHYDRLASE"/>
</dbReference>
<dbReference type="Gene3D" id="3.40.532.10">
    <property type="entry name" value="Peptidase C12, ubiquitin carboxyl-terminal hydrolase"/>
    <property type="match status" value="1"/>
</dbReference>
<evidence type="ECO:0000256" key="6">
    <source>
        <dbReference type="PROSITE-ProRule" id="PRU01393"/>
    </source>
</evidence>
<accession>A0ABR4PVJ6</accession>
<dbReference type="InterPro" id="IPR036959">
    <property type="entry name" value="Peptidase_C12_UCH_sf"/>
</dbReference>
<evidence type="ECO:0000256" key="3">
    <source>
        <dbReference type="ARBA" id="ARBA00022786"/>
    </source>
</evidence>
<dbReference type="GO" id="GO:0016787">
    <property type="term" value="F:hydrolase activity"/>
    <property type="evidence" value="ECO:0007669"/>
    <property type="project" value="UniProtKB-KW"/>
</dbReference>